<organism evidence="2">
    <name type="scientific">Trypanosoma vivax (strain Y486)</name>
    <dbReference type="NCBI Taxonomy" id="1055687"/>
    <lineage>
        <taxon>Eukaryota</taxon>
        <taxon>Discoba</taxon>
        <taxon>Euglenozoa</taxon>
        <taxon>Kinetoplastea</taxon>
        <taxon>Metakinetoplastina</taxon>
        <taxon>Trypanosomatida</taxon>
        <taxon>Trypanosomatidae</taxon>
        <taxon>Trypanosoma</taxon>
        <taxon>Duttonella</taxon>
    </lineage>
</organism>
<evidence type="ECO:0000256" key="1">
    <source>
        <dbReference type="SAM" id="MobiDB-lite"/>
    </source>
</evidence>
<accession>G0TT24</accession>
<sequence>MDCPISGVRSSLWARHSTLLTLAAFTSSTVLAARAYAWWKTRNEAKEDEELFETVAEIPLDGSKKASLQRKCVSMASEGRDSTPGSCTRMLTSAERDSALKLTQALLGKLCGEEAVDEEDSNAGWHLDTSEVSLNYHIAVELERNAHDSLTQALVQVEMLRVEAPGGTVPVSSCIELLKLTREYFESSKAREELRELRSGILSGNSNPSRNMRIDGIDNGRIVEGKDSDFESDIYSLLTQQRARALSAAYEEAQSRNTEMDKRLGAPEDGRWDECLEMDWGDEDEADLMMYLDQDDGAGFCSRAEARKGAQMQRELQMLDEDYSFEFGHCEEETEALDDNYKAEFECMLMSKLSLLADSLGFETDSLRVLEMSRNGREASVVRGSSTTCDYASEDGLDSCGAVNVDNDSDAWETESTLERNEVESLEGR</sequence>
<name>G0TT24_TRYVY</name>
<dbReference type="EMBL" id="HE573019">
    <property type="protein sequence ID" value="CCC47105.1"/>
    <property type="molecule type" value="Genomic_DNA"/>
</dbReference>
<dbReference type="AlphaFoldDB" id="G0TT24"/>
<reference evidence="2" key="1">
    <citation type="journal article" date="2012" name="Proc. Natl. Acad. Sci. U.S.A.">
        <title>Antigenic diversity is generated by distinct evolutionary mechanisms in African trypanosome species.</title>
        <authorList>
            <person name="Jackson A.P."/>
            <person name="Berry A."/>
            <person name="Aslett M."/>
            <person name="Allison H.C."/>
            <person name="Burton P."/>
            <person name="Vavrova-Anderson J."/>
            <person name="Brown R."/>
            <person name="Browne H."/>
            <person name="Corton N."/>
            <person name="Hauser H."/>
            <person name="Gamble J."/>
            <person name="Gilderthorp R."/>
            <person name="Marcello L."/>
            <person name="McQuillan J."/>
            <person name="Otto T.D."/>
            <person name="Quail M.A."/>
            <person name="Sanders M.J."/>
            <person name="van Tonder A."/>
            <person name="Ginger M.L."/>
            <person name="Field M.C."/>
            <person name="Barry J.D."/>
            <person name="Hertz-Fowler C."/>
            <person name="Berriman M."/>
        </authorList>
    </citation>
    <scope>NUCLEOTIDE SEQUENCE</scope>
    <source>
        <strain evidence="2">Y486</strain>
    </source>
</reference>
<proteinExistence type="predicted"/>
<dbReference type="VEuPathDB" id="TriTrypDB:TvY486_0302920"/>
<protein>
    <submittedName>
        <fullName evidence="2">Uncharacterized protein</fullName>
    </submittedName>
</protein>
<gene>
    <name evidence="2" type="ORF">TVY486_0302920</name>
</gene>
<dbReference type="OMA" id="NGFPWAN"/>
<evidence type="ECO:0000313" key="2">
    <source>
        <dbReference type="EMBL" id="CCC47105.1"/>
    </source>
</evidence>
<feature type="compositionally biased region" description="Basic and acidic residues" evidence="1">
    <location>
        <begin position="417"/>
        <end position="429"/>
    </location>
</feature>
<feature type="region of interest" description="Disordered" evidence="1">
    <location>
        <begin position="408"/>
        <end position="429"/>
    </location>
</feature>